<dbReference type="Proteomes" id="UP000325577">
    <property type="component" value="Linkage Group LG9"/>
</dbReference>
<dbReference type="EMBL" id="CM018052">
    <property type="protein sequence ID" value="KAA8514903.1"/>
    <property type="molecule type" value="Genomic_DNA"/>
</dbReference>
<evidence type="ECO:0000313" key="1">
    <source>
        <dbReference type="EMBL" id="KAA8514903.1"/>
    </source>
</evidence>
<proteinExistence type="predicted"/>
<keyword evidence="2" id="KW-1185">Reference proteome</keyword>
<name>A0A5J4Z899_9ASTE</name>
<accession>A0A5J4Z899</accession>
<sequence>MGKFINNKRGNLVKRTYLKDKRRCVCPFPISAVICWASLHQVNSMSANGVLVRFRNACTTCGNESAREIRETNNEVGLLLSPPLETASIRHHIAGSAEL</sequence>
<gene>
    <name evidence="1" type="ORF">F0562_018082</name>
</gene>
<protein>
    <submittedName>
        <fullName evidence="1">Uncharacterized protein</fullName>
    </submittedName>
</protein>
<reference evidence="1 2" key="1">
    <citation type="submission" date="2019-09" db="EMBL/GenBank/DDBJ databases">
        <title>A chromosome-level genome assembly of the Chinese tupelo Nyssa sinensis.</title>
        <authorList>
            <person name="Yang X."/>
            <person name="Kang M."/>
            <person name="Yang Y."/>
            <person name="Xiong H."/>
            <person name="Wang M."/>
            <person name="Zhang Z."/>
            <person name="Wang Z."/>
            <person name="Wu H."/>
            <person name="Ma T."/>
            <person name="Liu J."/>
            <person name="Xi Z."/>
        </authorList>
    </citation>
    <scope>NUCLEOTIDE SEQUENCE [LARGE SCALE GENOMIC DNA]</scope>
    <source>
        <strain evidence="1">J267</strain>
        <tissue evidence="1">Leaf</tissue>
    </source>
</reference>
<dbReference type="AlphaFoldDB" id="A0A5J4Z899"/>
<evidence type="ECO:0000313" key="2">
    <source>
        <dbReference type="Proteomes" id="UP000325577"/>
    </source>
</evidence>
<organism evidence="1 2">
    <name type="scientific">Nyssa sinensis</name>
    <dbReference type="NCBI Taxonomy" id="561372"/>
    <lineage>
        <taxon>Eukaryota</taxon>
        <taxon>Viridiplantae</taxon>
        <taxon>Streptophyta</taxon>
        <taxon>Embryophyta</taxon>
        <taxon>Tracheophyta</taxon>
        <taxon>Spermatophyta</taxon>
        <taxon>Magnoliopsida</taxon>
        <taxon>eudicotyledons</taxon>
        <taxon>Gunneridae</taxon>
        <taxon>Pentapetalae</taxon>
        <taxon>asterids</taxon>
        <taxon>Cornales</taxon>
        <taxon>Nyssaceae</taxon>
        <taxon>Nyssa</taxon>
    </lineage>
</organism>